<accession>A0A0A9NVP4</accession>
<reference evidence="1" key="2">
    <citation type="journal article" date="2015" name="Data Brief">
        <title>Shoot transcriptome of the giant reed, Arundo donax.</title>
        <authorList>
            <person name="Barrero R.A."/>
            <person name="Guerrero F.D."/>
            <person name="Moolhuijzen P."/>
            <person name="Goolsby J.A."/>
            <person name="Tidwell J."/>
            <person name="Bellgard S.E."/>
            <person name="Bellgard M.I."/>
        </authorList>
    </citation>
    <scope>NUCLEOTIDE SEQUENCE</scope>
    <source>
        <tissue evidence="1">Shoot tissue taken approximately 20 cm above the soil surface</tissue>
    </source>
</reference>
<name>A0A0A9NVP4_ARUDO</name>
<dbReference type="AlphaFoldDB" id="A0A0A9NVP4"/>
<dbReference type="EMBL" id="GBRH01194572">
    <property type="protein sequence ID" value="JAE03324.1"/>
    <property type="molecule type" value="Transcribed_RNA"/>
</dbReference>
<organism evidence="1">
    <name type="scientific">Arundo donax</name>
    <name type="common">Giant reed</name>
    <name type="synonym">Donax arundinaceus</name>
    <dbReference type="NCBI Taxonomy" id="35708"/>
    <lineage>
        <taxon>Eukaryota</taxon>
        <taxon>Viridiplantae</taxon>
        <taxon>Streptophyta</taxon>
        <taxon>Embryophyta</taxon>
        <taxon>Tracheophyta</taxon>
        <taxon>Spermatophyta</taxon>
        <taxon>Magnoliopsida</taxon>
        <taxon>Liliopsida</taxon>
        <taxon>Poales</taxon>
        <taxon>Poaceae</taxon>
        <taxon>PACMAD clade</taxon>
        <taxon>Arundinoideae</taxon>
        <taxon>Arundineae</taxon>
        <taxon>Arundo</taxon>
    </lineage>
</organism>
<protein>
    <submittedName>
        <fullName evidence="1">Uncharacterized protein</fullName>
    </submittedName>
</protein>
<sequence>MGRWHLKKSEKLLLELATLHLHLVSIITSHQQLLITEPT</sequence>
<proteinExistence type="predicted"/>
<reference evidence="1" key="1">
    <citation type="submission" date="2014-09" db="EMBL/GenBank/DDBJ databases">
        <authorList>
            <person name="Magalhaes I.L.F."/>
            <person name="Oliveira U."/>
            <person name="Santos F.R."/>
            <person name="Vidigal T.H.D.A."/>
            <person name="Brescovit A.D."/>
            <person name="Santos A.J."/>
        </authorList>
    </citation>
    <scope>NUCLEOTIDE SEQUENCE</scope>
    <source>
        <tissue evidence="1">Shoot tissue taken approximately 20 cm above the soil surface</tissue>
    </source>
</reference>
<evidence type="ECO:0000313" key="1">
    <source>
        <dbReference type="EMBL" id="JAE03324.1"/>
    </source>
</evidence>